<dbReference type="GO" id="GO:0003677">
    <property type="term" value="F:DNA binding"/>
    <property type="evidence" value="ECO:0007669"/>
    <property type="project" value="UniProtKB-KW"/>
</dbReference>
<proteinExistence type="predicted"/>
<protein>
    <submittedName>
        <fullName evidence="3">DNA-binding transcriptional regulator, LacI/PurR family</fullName>
    </submittedName>
</protein>
<feature type="domain" description="Periplasmic binding protein" evidence="2">
    <location>
        <begin position="78"/>
        <end position="317"/>
    </location>
</feature>
<name>A0A1G9HE89_9FIRM</name>
<keyword evidence="3" id="KW-0238">DNA-binding</keyword>
<keyword evidence="4" id="KW-1185">Reference proteome</keyword>
<feature type="transmembrane region" description="Helical" evidence="1">
    <location>
        <begin position="12"/>
        <end position="29"/>
    </location>
</feature>
<reference evidence="3 4" key="1">
    <citation type="submission" date="2016-10" db="EMBL/GenBank/DDBJ databases">
        <authorList>
            <person name="de Groot N.N."/>
        </authorList>
    </citation>
    <scope>NUCLEOTIDE SEQUENCE [LARGE SCALE GENOMIC DNA]</scope>
    <source>
        <strain evidence="3 4">SLAS-1</strain>
    </source>
</reference>
<dbReference type="STRING" id="321763.SAMN04488692_101192"/>
<organism evidence="3 4">
    <name type="scientific">Halarsenatibacter silvermanii</name>
    <dbReference type="NCBI Taxonomy" id="321763"/>
    <lineage>
        <taxon>Bacteria</taxon>
        <taxon>Bacillati</taxon>
        <taxon>Bacillota</taxon>
        <taxon>Clostridia</taxon>
        <taxon>Halanaerobiales</taxon>
        <taxon>Halarsenatibacteraceae</taxon>
        <taxon>Halarsenatibacter</taxon>
    </lineage>
</organism>
<dbReference type="RefSeq" id="WP_089757761.1">
    <property type="nucleotide sequence ID" value="NZ_FNGO01000001.1"/>
</dbReference>
<gene>
    <name evidence="3" type="ORF">SAMN04488692_101192</name>
</gene>
<dbReference type="Proteomes" id="UP000199476">
    <property type="component" value="Unassembled WGS sequence"/>
</dbReference>
<dbReference type="EMBL" id="FNGO01000001">
    <property type="protein sequence ID" value="SDL11341.1"/>
    <property type="molecule type" value="Genomic_DNA"/>
</dbReference>
<evidence type="ECO:0000259" key="2">
    <source>
        <dbReference type="Pfam" id="PF13407"/>
    </source>
</evidence>
<evidence type="ECO:0000313" key="4">
    <source>
        <dbReference type="Proteomes" id="UP000199476"/>
    </source>
</evidence>
<accession>A0A1G9HE89</accession>
<dbReference type="Pfam" id="PF13407">
    <property type="entry name" value="Peripla_BP_4"/>
    <property type="match status" value="1"/>
</dbReference>
<sequence length="350" mass="38031">MKTDLISTKTLLLIVLCLAVVITFNYMMWQNYAEIQRLVARFGDEDFFVPGAGTAAADDEENLQVALITSGGQQRVELIREGASQAASSRGLELKFYEADPAGQLSASEYLELVDIADFDGVLLEGASDDLTEEINALDDGLPVVTINADYPDSSRLSYVGLDHHQAGFQIGRYLLNKSEGGDIYALVDSSRAGRAVSTSEQLKIFGLQEAFAAAGSQDRLRIREVEPDLLELSDEMRGILSEDDSEVIFSPGEEITLMLAEAALPKRAGEDIFTAGYGSRSGLAGEVSGEEFDALIYHDSRQIGYQAVEEMAAILTRGSVNLHSRVDMEIVDPEAGEISEVSFDDPPLR</sequence>
<keyword evidence="1" id="KW-1133">Transmembrane helix</keyword>
<dbReference type="InterPro" id="IPR028082">
    <property type="entry name" value="Peripla_BP_I"/>
</dbReference>
<evidence type="ECO:0000313" key="3">
    <source>
        <dbReference type="EMBL" id="SDL11341.1"/>
    </source>
</evidence>
<keyword evidence="1" id="KW-0812">Transmembrane</keyword>
<dbReference type="SUPFAM" id="SSF53822">
    <property type="entry name" value="Periplasmic binding protein-like I"/>
    <property type="match status" value="1"/>
</dbReference>
<evidence type="ECO:0000256" key="1">
    <source>
        <dbReference type="SAM" id="Phobius"/>
    </source>
</evidence>
<dbReference type="AlphaFoldDB" id="A0A1G9HE89"/>
<dbReference type="OrthoDB" id="569491at2"/>
<dbReference type="InterPro" id="IPR025997">
    <property type="entry name" value="SBP_2_dom"/>
</dbReference>
<dbReference type="Gene3D" id="3.40.50.2300">
    <property type="match status" value="2"/>
</dbReference>
<keyword evidence="1" id="KW-0472">Membrane</keyword>